<dbReference type="EMBL" id="CP096115">
    <property type="protein sequence ID" value="UUX92201.1"/>
    <property type="molecule type" value="Genomic_DNA"/>
</dbReference>
<dbReference type="InterPro" id="IPR012933">
    <property type="entry name" value="HicA_mRNA_interferase"/>
</dbReference>
<dbReference type="GO" id="GO:0003729">
    <property type="term" value="F:mRNA binding"/>
    <property type="evidence" value="ECO:0007669"/>
    <property type="project" value="InterPro"/>
</dbReference>
<sequence length="77" mass="8406">MSRLPLLSSESVIKKLNKAGFEAAPCRGKGSHIALYKTDECGKKLLVIVPQRNPIPRGTLLSILKQASLTKDEFVSL</sequence>
<evidence type="ECO:0000256" key="1">
    <source>
        <dbReference type="ARBA" id="ARBA00022649"/>
    </source>
</evidence>
<keyword evidence="2" id="KW-0540">Nuclease</keyword>
<gene>
    <name evidence="7" type="ORF">L6E24_12710</name>
</gene>
<name>A0A9E7PNL2_9EURY</name>
<dbReference type="GeneID" id="74308578"/>
<evidence type="ECO:0000256" key="2">
    <source>
        <dbReference type="ARBA" id="ARBA00022722"/>
    </source>
</evidence>
<keyword evidence="8" id="KW-1185">Reference proteome</keyword>
<keyword evidence="5" id="KW-0694">RNA-binding</keyword>
<evidence type="ECO:0000256" key="3">
    <source>
        <dbReference type="ARBA" id="ARBA00022759"/>
    </source>
</evidence>
<keyword evidence="6" id="KW-0346">Stress response</keyword>
<evidence type="ECO:0000256" key="6">
    <source>
        <dbReference type="ARBA" id="ARBA00023016"/>
    </source>
</evidence>
<dbReference type="Pfam" id="PF07927">
    <property type="entry name" value="HicA_toxin"/>
    <property type="match status" value="1"/>
</dbReference>
<dbReference type="KEGG" id="mend:L6E24_12710"/>
<organism evidence="7 8">
    <name type="scientific">Methanoplanus endosymbiosus</name>
    <dbReference type="NCBI Taxonomy" id="33865"/>
    <lineage>
        <taxon>Archaea</taxon>
        <taxon>Methanobacteriati</taxon>
        <taxon>Methanobacteriota</taxon>
        <taxon>Stenosarchaea group</taxon>
        <taxon>Methanomicrobia</taxon>
        <taxon>Methanomicrobiales</taxon>
        <taxon>Methanomicrobiaceae</taxon>
        <taxon>Methanoplanus</taxon>
    </lineage>
</organism>
<evidence type="ECO:0000256" key="4">
    <source>
        <dbReference type="ARBA" id="ARBA00022801"/>
    </source>
</evidence>
<evidence type="ECO:0000313" key="7">
    <source>
        <dbReference type="EMBL" id="UUX92201.1"/>
    </source>
</evidence>
<dbReference type="SUPFAM" id="SSF54786">
    <property type="entry name" value="YcfA/nrd intein domain"/>
    <property type="match status" value="1"/>
</dbReference>
<dbReference type="Proteomes" id="UP001060368">
    <property type="component" value="Chromosome"/>
</dbReference>
<evidence type="ECO:0000256" key="5">
    <source>
        <dbReference type="ARBA" id="ARBA00022884"/>
    </source>
</evidence>
<dbReference type="Gene3D" id="3.30.920.30">
    <property type="entry name" value="Hypothetical protein"/>
    <property type="match status" value="1"/>
</dbReference>
<protein>
    <submittedName>
        <fullName evidence="7">Type II toxin-antitoxin system HicA family toxin</fullName>
    </submittedName>
</protein>
<dbReference type="AlphaFoldDB" id="A0A9E7PNL2"/>
<evidence type="ECO:0000313" key="8">
    <source>
        <dbReference type="Proteomes" id="UP001060368"/>
    </source>
</evidence>
<accession>A0A9E7PNL2</accession>
<reference evidence="7" key="1">
    <citation type="submission" date="2022-04" db="EMBL/GenBank/DDBJ databases">
        <title>Complete genome of Methanoplanus endosymbiosus DSM 3599.</title>
        <authorList>
            <person name="Chen S.-C."/>
            <person name="You Y.-T."/>
            <person name="Zhou Y.-Z."/>
            <person name="Lai M.-C."/>
        </authorList>
    </citation>
    <scope>NUCLEOTIDE SEQUENCE</scope>
    <source>
        <strain evidence="7">DSM 3599</strain>
    </source>
</reference>
<keyword evidence="1" id="KW-1277">Toxin-antitoxin system</keyword>
<proteinExistence type="predicted"/>
<dbReference type="GO" id="GO:0016787">
    <property type="term" value="F:hydrolase activity"/>
    <property type="evidence" value="ECO:0007669"/>
    <property type="project" value="UniProtKB-KW"/>
</dbReference>
<dbReference type="InterPro" id="IPR038570">
    <property type="entry name" value="HicA_sf"/>
</dbReference>
<keyword evidence="3" id="KW-0255">Endonuclease</keyword>
<keyword evidence="4" id="KW-0378">Hydrolase</keyword>
<dbReference type="GO" id="GO:0004519">
    <property type="term" value="F:endonuclease activity"/>
    <property type="evidence" value="ECO:0007669"/>
    <property type="project" value="UniProtKB-KW"/>
</dbReference>
<dbReference type="RefSeq" id="WP_257742352.1">
    <property type="nucleotide sequence ID" value="NZ_CP096115.1"/>
</dbReference>